<accession>A0A9X2I0K3</accession>
<dbReference type="PROSITE" id="PS51257">
    <property type="entry name" value="PROKAR_LIPOPROTEIN"/>
    <property type="match status" value="1"/>
</dbReference>
<name>A0A9X2I0K3_9FLAO</name>
<feature type="domain" description="GH16" evidence="2">
    <location>
        <begin position="311"/>
        <end position="545"/>
    </location>
</feature>
<protein>
    <submittedName>
        <fullName evidence="3">Family 16 glycosylhydrolase</fullName>
    </submittedName>
</protein>
<dbReference type="Pfam" id="PF00722">
    <property type="entry name" value="Glyco_hydro_16"/>
    <property type="match status" value="1"/>
</dbReference>
<keyword evidence="4" id="KW-1185">Reference proteome</keyword>
<dbReference type="PANTHER" id="PTHR10963:SF55">
    <property type="entry name" value="GLYCOSIDE HYDROLASE FAMILY 16 PROTEIN"/>
    <property type="match status" value="1"/>
</dbReference>
<sequence length="545" mass="59406">MKNIFVRLLFVIALSLGFYSCEEDYDIGEISAPSNLSVETAIMGQSGDMPNGDGSGMVTFNASANNAMTYKFVFPNGSSVTSGSGEYTHQFSETGTRNYPVTVIAYGPGGTSSSMVTNVEVLVTYSPPQDLIDKLVGDGNREWRIKAEAPGHFGLGPVGGTNGPEWYAAGPNEKAGVGMYDDRYVFQEDGTFVHITNINTEDDSGTVFGRVGLVDQLGSSGGTVDGADVLNVPYSDYTANWAITAPGGNETINLTGLAFIGYYTGGDHRYQIFDRSVPNELLLKTTDGNNEFDWWFILTTGEGGDTGGGGDEFETEFDELLWEATFDDDESLDTSVWNYEIGNGDNGWGNQEAQYYTEQNTSIVDGNLLITARRESESGFDFTSSRITTQNNFEFTYGRVEARAKLPEGGGTWPAIWMLGNNFDEIGWPATGEIDIMEHKGNEPGVVHGTLHYPGASGGNADGNTTTIENPSSEFHIYTMEWSPERIVFLVDGEVYHTYVNTPDSPFNKDFFLIMNVAMGGTFGGDIDPAFQESSMEVDYIRVYQ</sequence>
<dbReference type="AlphaFoldDB" id="A0A9X2I0K3"/>
<dbReference type="CDD" id="cd08023">
    <property type="entry name" value="GH16_laminarinase_like"/>
    <property type="match status" value="1"/>
</dbReference>
<evidence type="ECO:0000259" key="2">
    <source>
        <dbReference type="PROSITE" id="PS51762"/>
    </source>
</evidence>
<dbReference type="GO" id="GO:0004553">
    <property type="term" value="F:hydrolase activity, hydrolyzing O-glycosyl compounds"/>
    <property type="evidence" value="ECO:0007669"/>
    <property type="project" value="InterPro"/>
</dbReference>
<dbReference type="InterPro" id="IPR013320">
    <property type="entry name" value="ConA-like_dom_sf"/>
</dbReference>
<organism evidence="3 4">
    <name type="scientific">Christiangramia oceanisediminis</name>
    <dbReference type="NCBI Taxonomy" id="2920386"/>
    <lineage>
        <taxon>Bacteria</taxon>
        <taxon>Pseudomonadati</taxon>
        <taxon>Bacteroidota</taxon>
        <taxon>Flavobacteriia</taxon>
        <taxon>Flavobacteriales</taxon>
        <taxon>Flavobacteriaceae</taxon>
        <taxon>Christiangramia</taxon>
    </lineage>
</organism>
<dbReference type="SUPFAM" id="SSF49899">
    <property type="entry name" value="Concanavalin A-like lectins/glucanases"/>
    <property type="match status" value="1"/>
</dbReference>
<evidence type="ECO:0000313" key="4">
    <source>
        <dbReference type="Proteomes" id="UP001155280"/>
    </source>
</evidence>
<dbReference type="InterPro" id="IPR000757">
    <property type="entry name" value="Beta-glucanase-like"/>
</dbReference>
<dbReference type="Gene3D" id="2.60.120.200">
    <property type="match status" value="1"/>
</dbReference>
<dbReference type="PANTHER" id="PTHR10963">
    <property type="entry name" value="GLYCOSYL HYDROLASE-RELATED"/>
    <property type="match status" value="1"/>
</dbReference>
<dbReference type="RefSeq" id="WP_241549367.1">
    <property type="nucleotide sequence ID" value="NZ_JANCNS010000001.1"/>
</dbReference>
<comment type="caution">
    <text evidence="3">The sequence shown here is derived from an EMBL/GenBank/DDBJ whole genome shotgun (WGS) entry which is preliminary data.</text>
</comment>
<gene>
    <name evidence="3" type="ORF">MKO06_03985</name>
</gene>
<dbReference type="Proteomes" id="UP001155280">
    <property type="component" value="Unassembled WGS sequence"/>
</dbReference>
<dbReference type="InterPro" id="IPR050546">
    <property type="entry name" value="Glycosyl_Hydrlase_16"/>
</dbReference>
<dbReference type="PROSITE" id="PS51762">
    <property type="entry name" value="GH16_2"/>
    <property type="match status" value="1"/>
</dbReference>
<dbReference type="GO" id="GO:0005975">
    <property type="term" value="P:carbohydrate metabolic process"/>
    <property type="evidence" value="ECO:0007669"/>
    <property type="project" value="InterPro"/>
</dbReference>
<evidence type="ECO:0000256" key="1">
    <source>
        <dbReference type="ARBA" id="ARBA00006865"/>
    </source>
</evidence>
<dbReference type="InterPro" id="IPR035986">
    <property type="entry name" value="PKD_dom_sf"/>
</dbReference>
<evidence type="ECO:0000313" key="3">
    <source>
        <dbReference type="EMBL" id="MCP9199054.1"/>
    </source>
</evidence>
<dbReference type="EMBL" id="JANCNS010000001">
    <property type="protein sequence ID" value="MCP9199054.1"/>
    <property type="molecule type" value="Genomic_DNA"/>
</dbReference>
<comment type="similarity">
    <text evidence="1">Belongs to the glycosyl hydrolase 16 family.</text>
</comment>
<reference evidence="3" key="1">
    <citation type="submission" date="2022-07" db="EMBL/GenBank/DDBJ databases">
        <title>Gramela sediminis sp. nov., isolated from deep-sea sediment of the Indian Ocean.</title>
        <authorList>
            <person name="Shi H."/>
        </authorList>
    </citation>
    <scope>NUCLEOTIDE SEQUENCE</scope>
    <source>
        <strain evidence="3">GC03-9</strain>
    </source>
</reference>
<dbReference type="InterPro" id="IPR013783">
    <property type="entry name" value="Ig-like_fold"/>
</dbReference>
<dbReference type="Gene3D" id="2.60.40.10">
    <property type="entry name" value="Immunoglobulins"/>
    <property type="match status" value="1"/>
</dbReference>
<dbReference type="SUPFAM" id="SSF49299">
    <property type="entry name" value="PKD domain"/>
    <property type="match status" value="1"/>
</dbReference>
<proteinExistence type="inferred from homology"/>
<dbReference type="CDD" id="cd00146">
    <property type="entry name" value="PKD"/>
    <property type="match status" value="1"/>
</dbReference>